<evidence type="ECO:0000313" key="2">
    <source>
        <dbReference type="Proteomes" id="UP001553148"/>
    </source>
</evidence>
<proteinExistence type="predicted"/>
<evidence type="ECO:0000313" key="1">
    <source>
        <dbReference type="EMBL" id="MEV8463602.1"/>
    </source>
</evidence>
<protein>
    <submittedName>
        <fullName evidence="1">Uncharacterized protein</fullName>
    </submittedName>
</protein>
<name>A0ABV3KWB8_STRGS</name>
<reference evidence="1 2" key="1">
    <citation type="submission" date="2024-06" db="EMBL/GenBank/DDBJ databases">
        <title>The Natural Products Discovery Center: Release of the First 8490 Sequenced Strains for Exploring Actinobacteria Biosynthetic Diversity.</title>
        <authorList>
            <person name="Kalkreuter E."/>
            <person name="Kautsar S.A."/>
            <person name="Yang D."/>
            <person name="Bader C.D."/>
            <person name="Teijaro C.N."/>
            <person name="Fluegel L."/>
            <person name="Davis C.M."/>
            <person name="Simpson J.R."/>
            <person name="Lauterbach L."/>
            <person name="Steele A.D."/>
            <person name="Gui C."/>
            <person name="Meng S."/>
            <person name="Li G."/>
            <person name="Viehrig K."/>
            <person name="Ye F."/>
            <person name="Su P."/>
            <person name="Kiefer A.F."/>
            <person name="Nichols A."/>
            <person name="Cepeda A.J."/>
            <person name="Yan W."/>
            <person name="Fan B."/>
            <person name="Jiang Y."/>
            <person name="Adhikari A."/>
            <person name="Zheng C.-J."/>
            <person name="Schuster L."/>
            <person name="Cowan T.M."/>
            <person name="Smanski M.J."/>
            <person name="Chevrette M.G."/>
            <person name="De Carvalho L.P.S."/>
            <person name="Shen B."/>
        </authorList>
    </citation>
    <scope>NUCLEOTIDE SEQUENCE [LARGE SCALE GENOMIC DNA]</scope>
    <source>
        <strain evidence="1 2">NPDC052360</strain>
    </source>
</reference>
<dbReference type="RefSeq" id="WP_162655670.1">
    <property type="nucleotide sequence ID" value="NZ_JBFAUJ010000016.1"/>
</dbReference>
<comment type="caution">
    <text evidence="1">The sequence shown here is derived from an EMBL/GenBank/DDBJ whole genome shotgun (WGS) entry which is preliminary data.</text>
</comment>
<gene>
    <name evidence="1" type="ORF">AB0470_29150</name>
</gene>
<sequence>MTKDKKRKAEIRAAQQSTGRRYTQLAREMAAAPARTARTFLLSELLNECATLPPADVDWGHDDEYAPAVFQSQVLGEAIPYGTVLELAGSLAREGHKARITVESMDPLKTAFVVCNERRFRLIITQDRADELCRTPGCQHSPTSWAFSRCDSHLADCNAQTLARMASDWGHARNEELDRDPTRLGGSPEADLLIKAAVANGAFEPVSRSLLHMCFEDPDVIDEVFWNETDTLAMRYGLERERLRLYEVARKEALRIRAKVGSCATCNGPFPNPSLRAWDPGIPPQFCSKDCLTPSTPEPGDHLWS</sequence>
<dbReference type="EMBL" id="JBFAUJ010000016">
    <property type="protein sequence ID" value="MEV8463602.1"/>
    <property type="molecule type" value="Genomic_DNA"/>
</dbReference>
<dbReference type="Proteomes" id="UP001553148">
    <property type="component" value="Unassembled WGS sequence"/>
</dbReference>
<keyword evidence="2" id="KW-1185">Reference proteome</keyword>
<organism evidence="1 2">
    <name type="scientific">Streptomyces griseosporeus</name>
    <dbReference type="NCBI Taxonomy" id="1910"/>
    <lineage>
        <taxon>Bacteria</taxon>
        <taxon>Bacillati</taxon>
        <taxon>Actinomycetota</taxon>
        <taxon>Actinomycetes</taxon>
        <taxon>Kitasatosporales</taxon>
        <taxon>Streptomycetaceae</taxon>
        <taxon>Streptomyces</taxon>
    </lineage>
</organism>
<accession>A0ABV3KWB8</accession>